<protein>
    <submittedName>
        <fullName evidence="7">ATP-binding cassette domain-containing protein</fullName>
    </submittedName>
</protein>
<dbReference type="Gene3D" id="3.40.50.300">
    <property type="entry name" value="P-loop containing nucleotide triphosphate hydrolases"/>
    <property type="match status" value="1"/>
</dbReference>
<dbReference type="GO" id="GO:0016887">
    <property type="term" value="F:ATP hydrolysis activity"/>
    <property type="evidence" value="ECO:0007669"/>
    <property type="project" value="InterPro"/>
</dbReference>
<evidence type="ECO:0000313" key="7">
    <source>
        <dbReference type="EMBL" id="RHK07656.1"/>
    </source>
</evidence>
<name>A0A1L8SHR3_ENTCA</name>
<evidence type="ECO:0000313" key="6">
    <source>
        <dbReference type="EMBL" id="QGN29640.1"/>
    </source>
</evidence>
<dbReference type="InterPro" id="IPR027417">
    <property type="entry name" value="P-loop_NTPase"/>
</dbReference>
<evidence type="ECO:0000313" key="4">
    <source>
        <dbReference type="EMBL" id="MDT2965498.1"/>
    </source>
</evidence>
<dbReference type="InterPro" id="IPR017871">
    <property type="entry name" value="ABC_transporter-like_CS"/>
</dbReference>
<dbReference type="InterPro" id="IPR003439">
    <property type="entry name" value="ABC_transporter-like_ATP-bd"/>
</dbReference>
<dbReference type="InterPro" id="IPR003593">
    <property type="entry name" value="AAA+_ATPase"/>
</dbReference>
<proteinExistence type="predicted"/>
<evidence type="ECO:0000313" key="9">
    <source>
        <dbReference type="Proteomes" id="UP000422837"/>
    </source>
</evidence>
<dbReference type="Proteomes" id="UP000422837">
    <property type="component" value="Chromosome"/>
</dbReference>
<gene>
    <name evidence="7" type="ORF">DW084_02990</name>
    <name evidence="6" type="ORF">GFU50_09015</name>
    <name evidence="4" type="ORF">P7I32_12850</name>
    <name evidence="5" type="ORF">P7I34_11610</name>
</gene>
<keyword evidence="2 7" id="KW-0067">ATP-binding</keyword>
<dbReference type="RefSeq" id="WP_005226102.1">
    <property type="nucleotide sequence ID" value="NZ_BAAAXK010000050.1"/>
</dbReference>
<dbReference type="PANTHER" id="PTHR24220:SF692">
    <property type="entry name" value="ABC TRANSPORTER DOMAIN-CONTAINING PROTEIN"/>
    <property type="match status" value="1"/>
</dbReference>
<dbReference type="Proteomes" id="UP000286288">
    <property type="component" value="Unassembled WGS sequence"/>
</dbReference>
<dbReference type="Proteomes" id="UP001268896">
    <property type="component" value="Unassembled WGS sequence"/>
</dbReference>
<dbReference type="EMBL" id="JARQDV010000008">
    <property type="protein sequence ID" value="MDT2965498.1"/>
    <property type="molecule type" value="Genomic_DNA"/>
</dbReference>
<dbReference type="AlphaFoldDB" id="A0A1L8SHR3"/>
<feature type="domain" description="ABC transporter" evidence="3">
    <location>
        <begin position="2"/>
        <end position="249"/>
    </location>
</feature>
<dbReference type="Pfam" id="PF00005">
    <property type="entry name" value="ABC_tran"/>
    <property type="match status" value="1"/>
</dbReference>
<dbReference type="EMBL" id="JARQDZ010000005">
    <property type="protein sequence ID" value="MDT2983314.1"/>
    <property type="molecule type" value="Genomic_DNA"/>
</dbReference>
<dbReference type="OrthoDB" id="9776369at2"/>
<sequence length="252" mass="27848">MLALKKAFKVVGNGPNEKKVLLNKIDLSLKPGEFVTVVGGNGAGKSTLFNCISGTMPLTSGQVMIDDQNVTTLSEEKRARFLARVFQDPKMGTAPRMTVAENLLLAQKRGQKRSLGLRQLQGQREMFFALCKEIGNGLENHLDTPTGSLSGGQRQALSLLMATIQTPKLLLLDEHTAALDPKTSKQLMQITAKRVEEQNLTCLMITHRMEDALKYGDRLILLRKGEIVKDLSAEEKAQLSLPELLLFFEDDL</sequence>
<reference evidence="4 10" key="3">
    <citation type="submission" date="2023-03" db="EMBL/GenBank/DDBJ databases">
        <authorList>
            <person name="Shen W."/>
            <person name="Cai J."/>
        </authorList>
    </citation>
    <scope>NUCLEOTIDE SEQUENCE</scope>
    <source>
        <strain evidence="5 10">B516</strain>
        <strain evidence="4">K72-2</strain>
    </source>
</reference>
<dbReference type="EMBL" id="CP046123">
    <property type="protein sequence ID" value="QGN29640.1"/>
    <property type="molecule type" value="Genomic_DNA"/>
</dbReference>
<evidence type="ECO:0000313" key="5">
    <source>
        <dbReference type="EMBL" id="MDT2983314.1"/>
    </source>
</evidence>
<dbReference type="Proteomes" id="UP001253851">
    <property type="component" value="Unassembled WGS sequence"/>
</dbReference>
<dbReference type="GO" id="GO:0022857">
    <property type="term" value="F:transmembrane transporter activity"/>
    <property type="evidence" value="ECO:0007669"/>
    <property type="project" value="TreeGrafter"/>
</dbReference>
<dbReference type="GO" id="GO:0005524">
    <property type="term" value="F:ATP binding"/>
    <property type="evidence" value="ECO:0007669"/>
    <property type="project" value="UniProtKB-KW"/>
</dbReference>
<evidence type="ECO:0000313" key="10">
    <source>
        <dbReference type="Proteomes" id="UP001253851"/>
    </source>
</evidence>
<dbReference type="SMART" id="SM00382">
    <property type="entry name" value="AAA"/>
    <property type="match status" value="1"/>
</dbReference>
<evidence type="ECO:0000313" key="8">
    <source>
        <dbReference type="Proteomes" id="UP000286288"/>
    </source>
</evidence>
<evidence type="ECO:0000256" key="1">
    <source>
        <dbReference type="ARBA" id="ARBA00022741"/>
    </source>
</evidence>
<dbReference type="EMBL" id="QRMZ01000003">
    <property type="protein sequence ID" value="RHK07656.1"/>
    <property type="molecule type" value="Genomic_DNA"/>
</dbReference>
<accession>A0A1L8SHR3</accession>
<evidence type="ECO:0000256" key="2">
    <source>
        <dbReference type="ARBA" id="ARBA00022840"/>
    </source>
</evidence>
<dbReference type="InterPro" id="IPR015854">
    <property type="entry name" value="ABC_transpr_LolD-like"/>
</dbReference>
<keyword evidence="1" id="KW-0547">Nucleotide-binding</keyword>
<dbReference type="PANTHER" id="PTHR24220">
    <property type="entry name" value="IMPORT ATP-BINDING PROTEIN"/>
    <property type="match status" value="1"/>
</dbReference>
<dbReference type="GO" id="GO:0005886">
    <property type="term" value="C:plasma membrane"/>
    <property type="evidence" value="ECO:0007669"/>
    <property type="project" value="TreeGrafter"/>
</dbReference>
<reference evidence="6 9" key="2">
    <citation type="submission" date="2019-11" db="EMBL/GenBank/DDBJ databases">
        <title>Detection and genome characteristic of a blood enterococcus casselifavus isolate from Zhengzhou,china.</title>
        <authorList>
            <person name="Wen P."/>
        </authorList>
    </citation>
    <scope>NUCLEOTIDE SEQUENCE [LARGE SCALE GENOMIC DNA]</scope>
    <source>
        <strain evidence="6 9">EC291</strain>
    </source>
</reference>
<dbReference type="GeneID" id="15142191"/>
<organism evidence="7 8">
    <name type="scientific">Enterococcus casseliflavus</name>
    <name type="common">Enterococcus flavescens</name>
    <dbReference type="NCBI Taxonomy" id="37734"/>
    <lineage>
        <taxon>Bacteria</taxon>
        <taxon>Bacillati</taxon>
        <taxon>Bacillota</taxon>
        <taxon>Bacilli</taxon>
        <taxon>Lactobacillales</taxon>
        <taxon>Enterococcaceae</taxon>
        <taxon>Enterococcus</taxon>
    </lineage>
</organism>
<dbReference type="PROSITE" id="PS00211">
    <property type="entry name" value="ABC_TRANSPORTER_1"/>
    <property type="match status" value="1"/>
</dbReference>
<reference evidence="7 8" key="1">
    <citation type="submission" date="2018-08" db="EMBL/GenBank/DDBJ databases">
        <title>A genome reference for cultivated species of the human gut microbiota.</title>
        <authorList>
            <person name="Zou Y."/>
            <person name="Xue W."/>
            <person name="Luo G."/>
        </authorList>
    </citation>
    <scope>NUCLEOTIDE SEQUENCE [LARGE SCALE GENOMIC DNA]</scope>
    <source>
        <strain evidence="7 8">AF48-16</strain>
    </source>
</reference>
<dbReference type="SUPFAM" id="SSF52540">
    <property type="entry name" value="P-loop containing nucleoside triphosphate hydrolases"/>
    <property type="match status" value="1"/>
</dbReference>
<evidence type="ECO:0000259" key="3">
    <source>
        <dbReference type="PROSITE" id="PS50893"/>
    </source>
</evidence>
<dbReference type="PROSITE" id="PS50893">
    <property type="entry name" value="ABC_TRANSPORTER_2"/>
    <property type="match status" value="1"/>
</dbReference>